<dbReference type="SUPFAM" id="SSF141868">
    <property type="entry name" value="EAL domain-like"/>
    <property type="match status" value="1"/>
</dbReference>
<gene>
    <name evidence="3" type="ORF">AB2L27_02070</name>
</gene>
<organism evidence="3 4">
    <name type="scientific">Kineococcus halophytocola</name>
    <dbReference type="NCBI Taxonomy" id="3234027"/>
    <lineage>
        <taxon>Bacteria</taxon>
        <taxon>Bacillati</taxon>
        <taxon>Actinomycetota</taxon>
        <taxon>Actinomycetes</taxon>
        <taxon>Kineosporiales</taxon>
        <taxon>Kineosporiaceae</taxon>
        <taxon>Kineococcus</taxon>
    </lineage>
</organism>
<dbReference type="EMBL" id="JBGFTU010000002">
    <property type="protein sequence ID" value="MEZ0163549.1"/>
    <property type="molecule type" value="Genomic_DNA"/>
</dbReference>
<accession>A0ABV4GXI2</accession>
<dbReference type="InterPro" id="IPR001633">
    <property type="entry name" value="EAL_dom"/>
</dbReference>
<dbReference type="InterPro" id="IPR050706">
    <property type="entry name" value="Cyclic-di-GMP_PDE-like"/>
</dbReference>
<sequence>MAAAGEVAHRGRWHRRLDAVCADPDALRLVLHPVVDVAAGRVAGYEVLSRFTSDVPTEQWFRAARALGRDSDLDRVVVAGALRRLPHLPPGTFLTVNVSPTSLADERVVAELLAHDLTGVVLELTEHADCDPRQLLEPLRVLRDRGALVALDDVGTGHSGLLRMAVVRPEILKVDLQLVRDLHHDLVKRSLVQFLGECAGRLDAWIIAEGVETVDELDVLRGMGVPLVQGFLLARPGTEFTDLDAQARTLLHLPTATGSSRRPPGHARRTRDLARRTKTDRTVRDAVRSAREQGAPVVVVDGEDVPRVIVLPAQCPDGPPRVETVETTVAPETAVADAAARAVARSAAVRFDPLVCTDAAGRYVGVVGVEDLVLDLVAATGAHPAAPAGHPGWSMGA</sequence>
<dbReference type="RefSeq" id="WP_370439803.1">
    <property type="nucleotide sequence ID" value="NZ_JBGFTU010000002.1"/>
</dbReference>
<dbReference type="PANTHER" id="PTHR33121">
    <property type="entry name" value="CYCLIC DI-GMP PHOSPHODIESTERASE PDEF"/>
    <property type="match status" value="1"/>
</dbReference>
<dbReference type="Pfam" id="PF00563">
    <property type="entry name" value="EAL"/>
    <property type="match status" value="1"/>
</dbReference>
<evidence type="ECO:0000313" key="4">
    <source>
        <dbReference type="Proteomes" id="UP001565927"/>
    </source>
</evidence>
<feature type="domain" description="EAL" evidence="2">
    <location>
        <begin position="10"/>
        <end position="250"/>
    </location>
</feature>
<dbReference type="InterPro" id="IPR035919">
    <property type="entry name" value="EAL_sf"/>
</dbReference>
<dbReference type="SMART" id="SM00052">
    <property type="entry name" value="EAL"/>
    <property type="match status" value="1"/>
</dbReference>
<evidence type="ECO:0000259" key="2">
    <source>
        <dbReference type="PROSITE" id="PS50883"/>
    </source>
</evidence>
<reference evidence="3 4" key="1">
    <citation type="submission" date="2024-07" db="EMBL/GenBank/DDBJ databases">
        <authorList>
            <person name="Thanompreechachai J."/>
            <person name="Duangmal K."/>
        </authorList>
    </citation>
    <scope>NUCLEOTIDE SEQUENCE [LARGE SCALE GENOMIC DNA]</scope>
    <source>
        <strain evidence="3 4">LSe6-4</strain>
    </source>
</reference>
<name>A0ABV4GXI2_9ACTN</name>
<keyword evidence="4" id="KW-1185">Reference proteome</keyword>
<feature type="region of interest" description="Disordered" evidence="1">
    <location>
        <begin position="255"/>
        <end position="277"/>
    </location>
</feature>
<dbReference type="PROSITE" id="PS50883">
    <property type="entry name" value="EAL"/>
    <property type="match status" value="1"/>
</dbReference>
<evidence type="ECO:0000313" key="3">
    <source>
        <dbReference type="EMBL" id="MEZ0163549.1"/>
    </source>
</evidence>
<dbReference type="PANTHER" id="PTHR33121:SF76">
    <property type="entry name" value="SIGNALING PROTEIN"/>
    <property type="match status" value="1"/>
</dbReference>
<protein>
    <submittedName>
        <fullName evidence="3">EAL domain-containing protein</fullName>
    </submittedName>
</protein>
<dbReference type="CDD" id="cd01948">
    <property type="entry name" value="EAL"/>
    <property type="match status" value="1"/>
</dbReference>
<dbReference type="Gene3D" id="3.20.20.450">
    <property type="entry name" value="EAL domain"/>
    <property type="match status" value="1"/>
</dbReference>
<evidence type="ECO:0000256" key="1">
    <source>
        <dbReference type="SAM" id="MobiDB-lite"/>
    </source>
</evidence>
<proteinExistence type="predicted"/>
<dbReference type="Proteomes" id="UP001565927">
    <property type="component" value="Unassembled WGS sequence"/>
</dbReference>
<comment type="caution">
    <text evidence="3">The sequence shown here is derived from an EMBL/GenBank/DDBJ whole genome shotgun (WGS) entry which is preliminary data.</text>
</comment>